<name>A0A918P036_9ACTN</name>
<reference evidence="2" key="2">
    <citation type="submission" date="2020-09" db="EMBL/GenBank/DDBJ databases">
        <authorList>
            <person name="Sun Q."/>
            <person name="Ohkuma M."/>
        </authorList>
    </citation>
    <scope>NUCLEOTIDE SEQUENCE</scope>
    <source>
        <strain evidence="2">JCM 4790</strain>
    </source>
</reference>
<keyword evidence="3" id="KW-1185">Reference proteome</keyword>
<reference evidence="2" key="1">
    <citation type="journal article" date="2014" name="Int. J. Syst. Evol. Microbiol.">
        <title>Complete genome sequence of Corynebacterium casei LMG S-19264T (=DSM 44701T), isolated from a smear-ripened cheese.</title>
        <authorList>
            <consortium name="US DOE Joint Genome Institute (JGI-PGF)"/>
            <person name="Walter F."/>
            <person name="Albersmeier A."/>
            <person name="Kalinowski J."/>
            <person name="Ruckert C."/>
        </authorList>
    </citation>
    <scope>NUCLEOTIDE SEQUENCE</scope>
    <source>
        <strain evidence="2">JCM 4790</strain>
    </source>
</reference>
<evidence type="ECO:0000313" key="2">
    <source>
        <dbReference type="EMBL" id="GGY10188.1"/>
    </source>
</evidence>
<feature type="region of interest" description="Disordered" evidence="1">
    <location>
        <begin position="1"/>
        <end position="20"/>
    </location>
</feature>
<comment type="caution">
    <text evidence="2">The sequence shown here is derived from an EMBL/GenBank/DDBJ whole genome shotgun (WGS) entry which is preliminary data.</text>
</comment>
<dbReference type="EMBL" id="BMVU01000072">
    <property type="protein sequence ID" value="GGY10188.1"/>
    <property type="molecule type" value="Genomic_DNA"/>
</dbReference>
<evidence type="ECO:0000313" key="3">
    <source>
        <dbReference type="Proteomes" id="UP000619244"/>
    </source>
</evidence>
<protein>
    <submittedName>
        <fullName evidence="2">Uncharacterized protein</fullName>
    </submittedName>
</protein>
<accession>A0A918P036</accession>
<gene>
    <name evidence="2" type="ORF">GCM10010358_73420</name>
</gene>
<proteinExistence type="predicted"/>
<dbReference type="AlphaFoldDB" id="A0A918P036"/>
<dbReference type="Proteomes" id="UP000619244">
    <property type="component" value="Unassembled WGS sequence"/>
</dbReference>
<organism evidence="2 3">
    <name type="scientific">Streptomyces minutiscleroticus</name>
    <dbReference type="NCBI Taxonomy" id="68238"/>
    <lineage>
        <taxon>Bacteria</taxon>
        <taxon>Bacillati</taxon>
        <taxon>Actinomycetota</taxon>
        <taxon>Actinomycetes</taxon>
        <taxon>Kitasatosporales</taxon>
        <taxon>Streptomycetaceae</taxon>
        <taxon>Streptomyces</taxon>
    </lineage>
</organism>
<evidence type="ECO:0000256" key="1">
    <source>
        <dbReference type="SAM" id="MobiDB-lite"/>
    </source>
</evidence>
<sequence length="89" mass="9596">MRSDAEAAPRLNAPPGGRFDVRAQLSPSKIDWINVVPDSARCLPPDRSRTAQAPSAPADLQAELHVLDVRELHLRECLINGGSDDQGDA</sequence>